<dbReference type="RefSeq" id="WP_281910247.1">
    <property type="nucleotide sequence ID" value="NZ_AP026966.1"/>
</dbReference>
<protein>
    <recommendedName>
        <fullName evidence="1">D-glucuronyl C5-epimerase C-terminal domain-containing protein</fullName>
    </recommendedName>
</protein>
<dbReference type="Pfam" id="PF06662">
    <property type="entry name" value="C5-epim_C"/>
    <property type="match status" value="1"/>
</dbReference>
<dbReference type="InterPro" id="IPR008928">
    <property type="entry name" value="6-hairpin_glycosidase_sf"/>
</dbReference>
<sequence length="285" mass="33281">MHPYYIDLGFKDVRIGMYERLDFDQDGIPRYRYPAGLYYNITFIRHVALYHHSRYLKFGRPEDLRLFLRMSEWIVLHGQESEDSFLFPCAFPYACPHAQFTPPWISALGQERMLSVLSRAWAATGKEEFLRMACKAMQPFELPASEGGVQARFPDGGIGFEEYPRQEPNLVLNGLITALIGLYDLGETGQAPRARELCRQGISSLEANLHRYDLAYWSAYDLTGYVASANYHFYHIMQLWALYEMTGREAFKRTTLKWQGYRKGPRFHATYLVSRGRTWLRQQLQ</sequence>
<dbReference type="PANTHER" id="PTHR13174:SF3">
    <property type="entry name" value="D-GLUCURONYL C5-EPIMERASE"/>
    <property type="match status" value="1"/>
</dbReference>
<dbReference type="Proteomes" id="UP001163336">
    <property type="component" value="Chromosome"/>
</dbReference>
<proteinExistence type="predicted"/>
<dbReference type="InterPro" id="IPR010598">
    <property type="entry name" value="C5-epim_C"/>
</dbReference>
<dbReference type="SUPFAM" id="SSF48208">
    <property type="entry name" value="Six-hairpin glycosidases"/>
    <property type="match status" value="1"/>
</dbReference>
<evidence type="ECO:0000259" key="1">
    <source>
        <dbReference type="Pfam" id="PF06662"/>
    </source>
</evidence>
<keyword evidence="3" id="KW-1185">Reference proteome</keyword>
<organism evidence="2 3">
    <name type="scientific">Massilia varians</name>
    <dbReference type="NCBI Taxonomy" id="457921"/>
    <lineage>
        <taxon>Bacteria</taxon>
        <taxon>Pseudomonadati</taxon>
        <taxon>Pseudomonadota</taxon>
        <taxon>Betaproteobacteria</taxon>
        <taxon>Burkholderiales</taxon>
        <taxon>Oxalobacteraceae</taxon>
        <taxon>Telluria group</taxon>
        <taxon>Massilia</taxon>
    </lineage>
</organism>
<evidence type="ECO:0000313" key="2">
    <source>
        <dbReference type="EMBL" id="BDT60871.1"/>
    </source>
</evidence>
<feature type="domain" description="D-glucuronyl C5-epimerase C-terminal" evidence="1">
    <location>
        <begin position="85"/>
        <end position="259"/>
    </location>
</feature>
<reference evidence="2" key="1">
    <citation type="submission" date="2022-11" db="EMBL/GenBank/DDBJ databases">
        <title>Isolation and characterization of PLA-degrading bacterium Massilia sp. from Antarctic soil.</title>
        <authorList>
            <person name="Sato K."/>
            <person name="Gomez-Fuentes C."/>
            <person name="Ahmad S.A."/>
            <person name="Zulkharnain A."/>
        </authorList>
    </citation>
    <scope>NUCLEOTIDE SEQUENCE</scope>
    <source>
        <strain evidence="2">N-3</strain>
    </source>
</reference>
<dbReference type="EMBL" id="AP026966">
    <property type="protein sequence ID" value="BDT60871.1"/>
    <property type="molecule type" value="Genomic_DNA"/>
</dbReference>
<gene>
    <name evidence="2" type="ORF">MasN3_43650</name>
</gene>
<dbReference type="PANTHER" id="PTHR13174">
    <property type="entry name" value="D-GLUCURONYL C5-EPIMERASE"/>
    <property type="match status" value="1"/>
</dbReference>
<evidence type="ECO:0000313" key="3">
    <source>
        <dbReference type="Proteomes" id="UP001163336"/>
    </source>
</evidence>
<name>A0ABN6TGV3_9BURK</name>
<dbReference type="InterPro" id="IPR039721">
    <property type="entry name" value="C5-epimerase"/>
</dbReference>
<accession>A0ABN6TGV3</accession>